<dbReference type="eggNOG" id="KOG1237">
    <property type="taxonomic scope" value="Eukaryota"/>
</dbReference>
<feature type="transmembrane region" description="Helical" evidence="12">
    <location>
        <begin position="709"/>
        <end position="729"/>
    </location>
</feature>
<keyword evidence="6" id="KW-0653">Protein transport</keyword>
<dbReference type="Proteomes" id="UP000659654">
    <property type="component" value="Unassembled WGS sequence"/>
</dbReference>
<reference evidence="16" key="1">
    <citation type="submission" date="2016-11" db="UniProtKB">
        <authorList>
            <consortium name="WormBaseParasite"/>
        </authorList>
    </citation>
    <scope>IDENTIFICATION</scope>
</reference>
<comment type="subcellular location">
    <subcellularLocation>
        <location evidence="1 10">Membrane</location>
        <topology evidence="1 10">Multi-pass membrane protein</topology>
    </subcellularLocation>
</comment>
<evidence type="ECO:0000313" key="13">
    <source>
        <dbReference type="EMBL" id="CAD5222044.1"/>
    </source>
</evidence>
<dbReference type="InterPro" id="IPR018456">
    <property type="entry name" value="PTR2_symporter_CS"/>
</dbReference>
<evidence type="ECO:0000313" key="16">
    <source>
        <dbReference type="WBParaSite" id="BXY_0637000.1"/>
    </source>
</evidence>
<evidence type="ECO:0000313" key="15">
    <source>
        <dbReference type="Proteomes" id="UP000659654"/>
    </source>
</evidence>
<dbReference type="PROSITE" id="PS01022">
    <property type="entry name" value="PTR2_1"/>
    <property type="match status" value="1"/>
</dbReference>
<sequence length="821" mass="91774">MGKSPDDVSTSHSNSSVVRIKERPKPAETYGEMFRRWPKITFCIVGNEFCERFSFYGMRTVLTLYLLNVLKFNKEDATTFYSFFTALCYFSPIFGSLLADGFIGKFKTIFIVSIFYTAGQVLLAYSSTNDAKWGLHPWLDFLGLFIVAVGTGGIKPCVSPFGGDQFEKYELKMISLFFSVFYFSINAGSMISTFVAPIFRNTPCLGQDSCYPMAFGVPAALMVVATLIFMSGSYWYKKRPVTSNVLADVTKVVFKAIFGRFRSNVKKDHWLDYSLYNHYCTTSAECLKLKRKTKNTTACAQVNFVNDVKTLVRVVVMFLPLPVFWSLYDQQGSVWMVQSLQMDCRLWGDTLLLPDQMQTLNAVLILCFIPIFTAVIYPLAGLFFKVTPLRKMSVGGLIAAAAFVVSGFVQMEVNNSLAPIPDKGFTYVSVINAHPACTVSVKPEKFDPTTFAPYTALERQNGSDLYLIPHGEQKFTFTYEPAGCGDILPADGTFSISYKYGYLHVSENGIFYANTSYEKPTSGSGGHGISVIVATDNTGFKDGVALCRVPNDGKIDEAKPCDFKSPEDFYYYTQVVKDKETDLQGFYKYVTKSGVQATGPTVFKTKEVKPGNWRLYYLTGDPRESKENLQVKYTGYEYTKKEQGGLYVASLTGPHDTPHNMTVQYVPDNQISILWQVPQIAVITAAEILVSITGLEFSYNEAAPSMKAVVGALFLLTTATGDLLIVVITKLSPSNDMAINFFFFAALMVAVMLIFILLSIFYYEYAKFSEVTDDEQLLANDDSDEEEEEEKRSLGYKSTQPTTIGVDKLKGLDDDAWQIRL</sequence>
<gene>
    <name evidence="13" type="ORF">BXYJ_LOCUS7012</name>
</gene>
<dbReference type="GO" id="GO:0006857">
    <property type="term" value="P:oligopeptide transport"/>
    <property type="evidence" value="ECO:0007669"/>
    <property type="project" value="InterPro"/>
</dbReference>
<feature type="transmembrane region" description="Helical" evidence="12">
    <location>
        <begin position="80"/>
        <end position="99"/>
    </location>
</feature>
<evidence type="ECO:0000256" key="3">
    <source>
        <dbReference type="ARBA" id="ARBA00022448"/>
    </source>
</evidence>
<dbReference type="SUPFAM" id="SSF103473">
    <property type="entry name" value="MFS general substrate transporter"/>
    <property type="match status" value="1"/>
</dbReference>
<proteinExistence type="inferred from homology"/>
<evidence type="ECO:0000256" key="12">
    <source>
        <dbReference type="SAM" id="Phobius"/>
    </source>
</evidence>
<feature type="transmembrane region" description="Helical" evidence="12">
    <location>
        <begin position="174"/>
        <end position="199"/>
    </location>
</feature>
<dbReference type="GO" id="GO:0016020">
    <property type="term" value="C:membrane"/>
    <property type="evidence" value="ECO:0007669"/>
    <property type="project" value="UniProtKB-SubCell"/>
</dbReference>
<dbReference type="GO" id="GO:0015031">
    <property type="term" value="P:protein transport"/>
    <property type="evidence" value="ECO:0007669"/>
    <property type="project" value="UniProtKB-KW"/>
</dbReference>
<evidence type="ECO:0000313" key="14">
    <source>
        <dbReference type="Proteomes" id="UP000095284"/>
    </source>
</evidence>
<dbReference type="InterPro" id="IPR036259">
    <property type="entry name" value="MFS_trans_sf"/>
</dbReference>
<name>A0A1I7S047_BURXY</name>
<dbReference type="PANTHER" id="PTHR11654">
    <property type="entry name" value="OLIGOPEPTIDE TRANSPORTER-RELATED"/>
    <property type="match status" value="1"/>
</dbReference>
<dbReference type="OrthoDB" id="205993at2759"/>
<feature type="transmembrane region" description="Helical" evidence="12">
    <location>
        <begin position="211"/>
        <end position="230"/>
    </location>
</feature>
<evidence type="ECO:0000256" key="8">
    <source>
        <dbReference type="ARBA" id="ARBA00023136"/>
    </source>
</evidence>
<feature type="transmembrane region" description="Helical" evidence="12">
    <location>
        <begin position="673"/>
        <end position="697"/>
    </location>
</feature>
<evidence type="ECO:0000256" key="10">
    <source>
        <dbReference type="RuleBase" id="RU003755"/>
    </source>
</evidence>
<keyword evidence="8 12" id="KW-0472">Membrane</keyword>
<dbReference type="FunFam" id="1.20.1250.20:FF:000049">
    <property type="entry name" value="Solute carrier family 15 member 2"/>
    <property type="match status" value="1"/>
</dbReference>
<evidence type="ECO:0000256" key="2">
    <source>
        <dbReference type="ARBA" id="ARBA00005982"/>
    </source>
</evidence>
<dbReference type="Pfam" id="PF00854">
    <property type="entry name" value="PTR2"/>
    <property type="match status" value="2"/>
</dbReference>
<feature type="transmembrane region" description="Helical" evidence="12">
    <location>
        <begin position="106"/>
        <end position="125"/>
    </location>
</feature>
<keyword evidence="5" id="KW-0571">Peptide transport</keyword>
<keyword evidence="4 10" id="KW-0812">Transmembrane</keyword>
<feature type="transmembrane region" description="Helical" evidence="12">
    <location>
        <begin position="310"/>
        <end position="328"/>
    </location>
</feature>
<comment type="similarity">
    <text evidence="2 10">Belongs to the major facilitator superfamily. Proton-dependent oligopeptide transporter (POT/PTR) (TC 2.A.17) family.</text>
</comment>
<evidence type="ECO:0000256" key="6">
    <source>
        <dbReference type="ARBA" id="ARBA00022927"/>
    </source>
</evidence>
<feature type="region of interest" description="Disordered" evidence="11">
    <location>
        <begin position="779"/>
        <end position="802"/>
    </location>
</feature>
<keyword evidence="15" id="KW-1185">Reference proteome</keyword>
<keyword evidence="3 10" id="KW-0813">Transport</keyword>
<dbReference type="Proteomes" id="UP000095284">
    <property type="component" value="Unplaced"/>
</dbReference>
<feature type="transmembrane region" description="Helical" evidence="12">
    <location>
        <begin position="360"/>
        <end position="380"/>
    </location>
</feature>
<dbReference type="SMR" id="A0A1I7S047"/>
<feature type="compositionally biased region" description="Acidic residues" evidence="11">
    <location>
        <begin position="779"/>
        <end position="789"/>
    </location>
</feature>
<feature type="transmembrane region" description="Helical" evidence="12">
    <location>
        <begin position="137"/>
        <end position="154"/>
    </location>
</feature>
<accession>A0A1I7S047</accession>
<dbReference type="EMBL" id="CAJFCV020000003">
    <property type="protein sequence ID" value="CAG9109022.1"/>
    <property type="molecule type" value="Genomic_DNA"/>
</dbReference>
<dbReference type="GO" id="GO:0022857">
    <property type="term" value="F:transmembrane transporter activity"/>
    <property type="evidence" value="ECO:0007669"/>
    <property type="project" value="InterPro"/>
</dbReference>
<evidence type="ECO:0000256" key="7">
    <source>
        <dbReference type="ARBA" id="ARBA00022989"/>
    </source>
</evidence>
<dbReference type="InterPro" id="IPR000109">
    <property type="entry name" value="POT_fam"/>
</dbReference>
<reference evidence="13" key="2">
    <citation type="submission" date="2020-09" db="EMBL/GenBank/DDBJ databases">
        <authorList>
            <person name="Kikuchi T."/>
        </authorList>
    </citation>
    <scope>NUCLEOTIDE SEQUENCE</scope>
    <source>
        <strain evidence="13">Ka4C1</strain>
    </source>
</reference>
<dbReference type="AlphaFoldDB" id="A0A1I7S047"/>
<dbReference type="WBParaSite" id="BXY_0637000.1">
    <property type="protein sequence ID" value="BXY_0637000.1"/>
    <property type="gene ID" value="BXY_0637000"/>
</dbReference>
<dbReference type="Gene3D" id="1.20.1250.20">
    <property type="entry name" value="MFS general substrate transporter like domains"/>
    <property type="match status" value="2"/>
</dbReference>
<dbReference type="Proteomes" id="UP000582659">
    <property type="component" value="Unassembled WGS sequence"/>
</dbReference>
<dbReference type="PROSITE" id="PS01023">
    <property type="entry name" value="PTR2_2"/>
    <property type="match status" value="1"/>
</dbReference>
<evidence type="ECO:0000256" key="11">
    <source>
        <dbReference type="SAM" id="MobiDB-lite"/>
    </source>
</evidence>
<evidence type="ECO:0000256" key="9">
    <source>
        <dbReference type="ARBA" id="ARBA00078114"/>
    </source>
</evidence>
<feature type="transmembrane region" description="Helical" evidence="12">
    <location>
        <begin position="741"/>
        <end position="763"/>
    </location>
</feature>
<evidence type="ECO:0000256" key="4">
    <source>
        <dbReference type="ARBA" id="ARBA00022692"/>
    </source>
</evidence>
<keyword evidence="7 12" id="KW-1133">Transmembrane helix</keyword>
<protein>
    <recommendedName>
        <fullName evidence="9">Oligopeptide transporter 1</fullName>
    </recommendedName>
</protein>
<dbReference type="EMBL" id="CAJFDI010000003">
    <property type="protein sequence ID" value="CAD5222044.1"/>
    <property type="molecule type" value="Genomic_DNA"/>
</dbReference>
<organism evidence="14 16">
    <name type="scientific">Bursaphelenchus xylophilus</name>
    <name type="common">Pinewood nematode worm</name>
    <name type="synonym">Aphelenchoides xylophilus</name>
    <dbReference type="NCBI Taxonomy" id="6326"/>
    <lineage>
        <taxon>Eukaryota</taxon>
        <taxon>Metazoa</taxon>
        <taxon>Ecdysozoa</taxon>
        <taxon>Nematoda</taxon>
        <taxon>Chromadorea</taxon>
        <taxon>Rhabditida</taxon>
        <taxon>Tylenchina</taxon>
        <taxon>Tylenchomorpha</taxon>
        <taxon>Aphelenchoidea</taxon>
        <taxon>Aphelenchoididae</taxon>
        <taxon>Bursaphelenchus</taxon>
    </lineage>
</organism>
<evidence type="ECO:0000256" key="5">
    <source>
        <dbReference type="ARBA" id="ARBA00022856"/>
    </source>
</evidence>
<evidence type="ECO:0000256" key="1">
    <source>
        <dbReference type="ARBA" id="ARBA00004141"/>
    </source>
</evidence>